<dbReference type="EMBL" id="BMAC01000003">
    <property type="protein sequence ID" value="GFP78993.1"/>
    <property type="molecule type" value="Genomic_DNA"/>
</dbReference>
<dbReference type="Proteomes" id="UP000653305">
    <property type="component" value="Unassembled WGS sequence"/>
</dbReference>
<evidence type="ECO:0000256" key="1">
    <source>
        <dbReference type="ARBA" id="ARBA00022942"/>
    </source>
</evidence>
<dbReference type="PANTHER" id="PTHR11599">
    <property type="entry name" value="PROTEASOME SUBUNIT ALPHA/BETA"/>
    <property type="match status" value="1"/>
</dbReference>
<proteinExistence type="predicted"/>
<dbReference type="OrthoDB" id="431557at2759"/>
<keyword evidence="3" id="KW-1185">Reference proteome</keyword>
<dbReference type="InterPro" id="IPR050115">
    <property type="entry name" value="Proteasome_alpha"/>
</dbReference>
<dbReference type="InterPro" id="IPR029055">
    <property type="entry name" value="Ntn_hydrolases_N"/>
</dbReference>
<evidence type="ECO:0000313" key="3">
    <source>
        <dbReference type="Proteomes" id="UP000653305"/>
    </source>
</evidence>
<gene>
    <name evidence="2" type="ORF">PHJA_000042800</name>
</gene>
<reference evidence="2" key="1">
    <citation type="submission" date="2020-07" db="EMBL/GenBank/DDBJ databases">
        <title>Ethylene signaling mediates host invasion by parasitic plants.</title>
        <authorList>
            <person name="Yoshida S."/>
        </authorList>
    </citation>
    <scope>NUCLEOTIDE SEQUENCE</scope>
    <source>
        <strain evidence="2">Okayama</strain>
    </source>
</reference>
<name>A0A830B2V9_9LAMI</name>
<protein>
    <submittedName>
        <fullName evidence="2">Proteasome subunit alpha type-2-b</fullName>
    </submittedName>
</protein>
<dbReference type="Pfam" id="PF00227">
    <property type="entry name" value="Proteasome"/>
    <property type="match status" value="1"/>
</dbReference>
<comment type="caution">
    <text evidence="2">The sequence shown here is derived from an EMBL/GenBank/DDBJ whole genome shotgun (WGS) entry which is preliminary data.</text>
</comment>
<dbReference type="GO" id="GO:0051603">
    <property type="term" value="P:proteolysis involved in protein catabolic process"/>
    <property type="evidence" value="ECO:0007669"/>
    <property type="project" value="InterPro"/>
</dbReference>
<dbReference type="AlphaFoldDB" id="A0A830B2V9"/>
<dbReference type="SUPFAM" id="SSF56235">
    <property type="entry name" value="N-terminal nucleophile aminohydrolases (Ntn hydrolases)"/>
    <property type="match status" value="1"/>
</dbReference>
<dbReference type="InterPro" id="IPR001353">
    <property type="entry name" value="Proteasome_sua/b"/>
</dbReference>
<organism evidence="2 3">
    <name type="scientific">Phtheirospermum japonicum</name>
    <dbReference type="NCBI Taxonomy" id="374723"/>
    <lineage>
        <taxon>Eukaryota</taxon>
        <taxon>Viridiplantae</taxon>
        <taxon>Streptophyta</taxon>
        <taxon>Embryophyta</taxon>
        <taxon>Tracheophyta</taxon>
        <taxon>Spermatophyta</taxon>
        <taxon>Magnoliopsida</taxon>
        <taxon>eudicotyledons</taxon>
        <taxon>Gunneridae</taxon>
        <taxon>Pentapetalae</taxon>
        <taxon>asterids</taxon>
        <taxon>lamiids</taxon>
        <taxon>Lamiales</taxon>
        <taxon>Orobanchaceae</taxon>
        <taxon>Orobanchaceae incertae sedis</taxon>
        <taxon>Phtheirospermum</taxon>
    </lineage>
</organism>
<dbReference type="GO" id="GO:0005839">
    <property type="term" value="C:proteasome core complex"/>
    <property type="evidence" value="ECO:0007669"/>
    <property type="project" value="InterPro"/>
</dbReference>
<evidence type="ECO:0000313" key="2">
    <source>
        <dbReference type="EMBL" id="GFP78993.1"/>
    </source>
</evidence>
<sequence>MMNSLMRKAANDDNAWKALYHKPMANNPSHGNEPRQWLRCFERLMCGVRPFGVSLFIAGYDDKVPQLYSVDTSGSYFSWKASAMGKNVSNSKTFLEKRMAKSYEIEHPVKACGWAARDTSGVFSPFNFSRSSRFFTVAFAIRTFTWSRMSGE</sequence>
<accession>A0A830B2V9</accession>
<keyword evidence="1 2" id="KW-0647">Proteasome</keyword>
<dbReference type="Gene3D" id="3.60.20.10">
    <property type="entry name" value="Glutamine Phosphoribosylpyrophosphate, subunit 1, domain 1"/>
    <property type="match status" value="1"/>
</dbReference>